<feature type="transmembrane region" description="Helical" evidence="6">
    <location>
        <begin position="56"/>
        <end position="76"/>
    </location>
</feature>
<dbReference type="Gene3D" id="1.20.1250.20">
    <property type="entry name" value="MFS general substrate transporter like domains"/>
    <property type="match status" value="2"/>
</dbReference>
<gene>
    <name evidence="8" type="ORF">NMN56_004710</name>
</gene>
<proteinExistence type="predicted"/>
<feature type="transmembrane region" description="Helical" evidence="6">
    <location>
        <begin position="88"/>
        <end position="109"/>
    </location>
</feature>
<dbReference type="EMBL" id="JANCPR020000004">
    <property type="protein sequence ID" value="MDJ1131267.1"/>
    <property type="molecule type" value="Genomic_DNA"/>
</dbReference>
<feature type="transmembrane region" description="Helical" evidence="6">
    <location>
        <begin position="20"/>
        <end position="44"/>
    </location>
</feature>
<feature type="transmembrane region" description="Helical" evidence="6">
    <location>
        <begin position="179"/>
        <end position="199"/>
    </location>
</feature>
<dbReference type="RefSeq" id="WP_274039096.1">
    <property type="nucleotide sequence ID" value="NZ_JANCPR020000004.1"/>
</dbReference>
<keyword evidence="4 6" id="KW-0472">Membrane</keyword>
<feature type="transmembrane region" description="Helical" evidence="6">
    <location>
        <begin position="292"/>
        <end position="312"/>
    </location>
</feature>
<evidence type="ECO:0000256" key="6">
    <source>
        <dbReference type="SAM" id="Phobius"/>
    </source>
</evidence>
<name>A0ABT6ZQD8_9ACTN</name>
<dbReference type="InterPro" id="IPR036259">
    <property type="entry name" value="MFS_trans_sf"/>
</dbReference>
<feature type="transmembrane region" description="Helical" evidence="6">
    <location>
        <begin position="385"/>
        <end position="404"/>
    </location>
</feature>
<feature type="transmembrane region" description="Helical" evidence="6">
    <location>
        <begin position="115"/>
        <end position="136"/>
    </location>
</feature>
<evidence type="ECO:0000313" key="9">
    <source>
        <dbReference type="Proteomes" id="UP001214441"/>
    </source>
</evidence>
<feature type="transmembrane region" description="Helical" evidence="6">
    <location>
        <begin position="264"/>
        <end position="285"/>
    </location>
</feature>
<evidence type="ECO:0000256" key="4">
    <source>
        <dbReference type="ARBA" id="ARBA00023136"/>
    </source>
</evidence>
<evidence type="ECO:0000256" key="3">
    <source>
        <dbReference type="ARBA" id="ARBA00022989"/>
    </source>
</evidence>
<keyword evidence="9" id="KW-1185">Reference proteome</keyword>
<feature type="transmembrane region" description="Helical" evidence="6">
    <location>
        <begin position="354"/>
        <end position="379"/>
    </location>
</feature>
<keyword evidence="2 6" id="KW-0812">Transmembrane</keyword>
<evidence type="ECO:0000256" key="2">
    <source>
        <dbReference type="ARBA" id="ARBA00022692"/>
    </source>
</evidence>
<accession>A0ABT6ZQD8</accession>
<dbReference type="InterPro" id="IPR020846">
    <property type="entry name" value="MFS_dom"/>
</dbReference>
<dbReference type="PANTHER" id="PTHR23508:SF10">
    <property type="entry name" value="CARBOXYLIC ACID TRANSPORTER PROTEIN HOMOLOG"/>
    <property type="match status" value="1"/>
</dbReference>
<keyword evidence="3 6" id="KW-1133">Transmembrane helix</keyword>
<sequence length="429" mass="42800">MTEYAAEGKDTAAPSHGVRWGVVALSFAAVLLDGFDTSALGIAVPSVAKEWGMDPAAFTVPLALTNAGVVVGYLASGSLCARFGQRRVLLSGVLLFAASTLLTAVVVPWESPSALTAARFISGLGLGAVLPAAVSLAAAHSAERRRELVSVLVTLGLASGATVGGFVGGELIQRLGVDGMFWLAGGLPLVVALLMVRVVPTAAPSGQGTAEPADSRVSQLLAAGTRVSTVLIWLFSFLVFLATYTLQAWLPTALGDFGFSPTEAPLGTAWSSIGGVVGGVVLMTLAGRIGIAPALVILPTIGAAACLTAATADLGKSALLLVLGVAGAGITAGMIGQLALAVSLYPAATRTTGIGWAAAFGRLGSIVGPSAAGILLAFAVSGRGLLIATAVPVLAAVLCAAALWTSRTSRTTPAPQRTGTVTAADQPNL</sequence>
<reference evidence="8 9" key="1">
    <citation type="submission" date="2023-05" db="EMBL/GenBank/DDBJ databases">
        <title>Streptantibioticus silvisoli sp. nov., acidotolerant actinomycetes 1 from pine litter.</title>
        <authorList>
            <person name="Swiecimska M."/>
            <person name="Golinska P."/>
            <person name="Sangal V."/>
            <person name="Wachnowicz B."/>
            <person name="Goodfellow M."/>
        </authorList>
    </citation>
    <scope>NUCLEOTIDE SEQUENCE [LARGE SCALE GENOMIC DNA]</scope>
    <source>
        <strain evidence="8 9">DSM 42109</strain>
    </source>
</reference>
<comment type="caution">
    <text evidence="8">The sequence shown here is derived from an EMBL/GenBank/DDBJ whole genome shotgun (WGS) entry which is preliminary data.</text>
</comment>
<feature type="region of interest" description="Disordered" evidence="5">
    <location>
        <begin position="410"/>
        <end position="429"/>
    </location>
</feature>
<dbReference type="Proteomes" id="UP001214441">
    <property type="component" value="Unassembled WGS sequence"/>
</dbReference>
<dbReference type="PANTHER" id="PTHR23508">
    <property type="entry name" value="CARBOXYLIC ACID TRANSPORTER PROTEIN HOMOLOG"/>
    <property type="match status" value="1"/>
</dbReference>
<protein>
    <submittedName>
        <fullName evidence="8">MFS transporter</fullName>
    </submittedName>
</protein>
<dbReference type="PROSITE" id="PS50850">
    <property type="entry name" value="MFS"/>
    <property type="match status" value="1"/>
</dbReference>
<feature type="transmembrane region" description="Helical" evidence="6">
    <location>
        <begin position="318"/>
        <end position="342"/>
    </location>
</feature>
<organism evidence="8 9">
    <name type="scientific">Streptomyces iconiensis</name>
    <dbReference type="NCBI Taxonomy" id="1384038"/>
    <lineage>
        <taxon>Bacteria</taxon>
        <taxon>Bacillati</taxon>
        <taxon>Actinomycetota</taxon>
        <taxon>Actinomycetes</taxon>
        <taxon>Kitasatosporales</taxon>
        <taxon>Streptomycetaceae</taxon>
        <taxon>Streptomyces</taxon>
    </lineage>
</organism>
<feature type="transmembrane region" description="Helical" evidence="6">
    <location>
        <begin position="148"/>
        <end position="167"/>
    </location>
</feature>
<feature type="domain" description="Major facilitator superfamily (MFS) profile" evidence="7">
    <location>
        <begin position="22"/>
        <end position="407"/>
    </location>
</feature>
<dbReference type="SUPFAM" id="SSF103473">
    <property type="entry name" value="MFS general substrate transporter"/>
    <property type="match status" value="1"/>
</dbReference>
<evidence type="ECO:0000256" key="1">
    <source>
        <dbReference type="ARBA" id="ARBA00004651"/>
    </source>
</evidence>
<evidence type="ECO:0000313" key="8">
    <source>
        <dbReference type="EMBL" id="MDJ1131267.1"/>
    </source>
</evidence>
<feature type="transmembrane region" description="Helical" evidence="6">
    <location>
        <begin position="220"/>
        <end position="244"/>
    </location>
</feature>
<dbReference type="InterPro" id="IPR011701">
    <property type="entry name" value="MFS"/>
</dbReference>
<evidence type="ECO:0000256" key="5">
    <source>
        <dbReference type="SAM" id="MobiDB-lite"/>
    </source>
</evidence>
<dbReference type="Pfam" id="PF07690">
    <property type="entry name" value="MFS_1"/>
    <property type="match status" value="1"/>
</dbReference>
<evidence type="ECO:0000259" key="7">
    <source>
        <dbReference type="PROSITE" id="PS50850"/>
    </source>
</evidence>
<comment type="subcellular location">
    <subcellularLocation>
        <location evidence="1">Cell membrane</location>
        <topology evidence="1">Multi-pass membrane protein</topology>
    </subcellularLocation>
</comment>